<evidence type="ECO:0000256" key="1">
    <source>
        <dbReference type="SAM" id="Coils"/>
    </source>
</evidence>
<organism evidence="2 3">
    <name type="scientific">Amedibacillus hominis</name>
    <dbReference type="NCBI Taxonomy" id="2897776"/>
    <lineage>
        <taxon>Bacteria</taxon>
        <taxon>Bacillati</taxon>
        <taxon>Bacillota</taxon>
        <taxon>Erysipelotrichia</taxon>
        <taxon>Erysipelotrichales</taxon>
        <taxon>Erysipelotrichaceae</taxon>
        <taxon>Amedibacillus</taxon>
    </lineage>
</organism>
<keyword evidence="2" id="KW-0131">Cell cycle</keyword>
<comment type="caution">
    <text evidence="2">The sequence shown here is derived from an EMBL/GenBank/DDBJ whole genome shotgun (WGS) entry which is preliminary data.</text>
</comment>
<dbReference type="RefSeq" id="WP_117452711.1">
    <property type="nucleotide sequence ID" value="NZ_JAKVPQ010000004.1"/>
</dbReference>
<evidence type="ECO:0000313" key="2">
    <source>
        <dbReference type="EMBL" id="MCH4284825.1"/>
    </source>
</evidence>
<feature type="coiled-coil region" evidence="1">
    <location>
        <begin position="48"/>
        <end position="75"/>
    </location>
</feature>
<sequence length="102" mass="11527">MAKAKLVKRKKRLRIDRLASMMMVLAICLFLGAKYGLQSYNYSLSLKKTQIEAKNKELSQAVADLQSEVTNLQSREHVLSVAEKDNIKTNQKNVTLIGDSKE</sequence>
<gene>
    <name evidence="2" type="ORF">LQE99_06740</name>
</gene>
<keyword evidence="2" id="KW-0132">Cell division</keyword>
<dbReference type="GO" id="GO:0051301">
    <property type="term" value="P:cell division"/>
    <property type="evidence" value="ECO:0007669"/>
    <property type="project" value="UniProtKB-KW"/>
</dbReference>
<dbReference type="Proteomes" id="UP001202402">
    <property type="component" value="Unassembled WGS sequence"/>
</dbReference>
<dbReference type="EMBL" id="JAKVPQ010000004">
    <property type="protein sequence ID" value="MCH4284825.1"/>
    <property type="molecule type" value="Genomic_DNA"/>
</dbReference>
<keyword evidence="1" id="KW-0175">Coiled coil</keyword>
<reference evidence="2 3" key="1">
    <citation type="submission" date="2022-02" db="EMBL/GenBank/DDBJ databases">
        <title>Genome of Erysipelotrichaceae sp. nov. NSJ-176 isolated from human feces.</title>
        <authorList>
            <person name="Abdugheni R."/>
        </authorList>
    </citation>
    <scope>NUCLEOTIDE SEQUENCE [LARGE SCALE GENOMIC DNA]</scope>
    <source>
        <strain evidence="2 3">NSJ-176</strain>
    </source>
</reference>
<name>A0ABS9R598_9FIRM</name>
<keyword evidence="3" id="KW-1185">Reference proteome</keyword>
<accession>A0ABS9R598</accession>
<protein>
    <submittedName>
        <fullName evidence="2">Cell division protein FtsL</fullName>
    </submittedName>
</protein>
<proteinExistence type="predicted"/>
<evidence type="ECO:0000313" key="3">
    <source>
        <dbReference type="Proteomes" id="UP001202402"/>
    </source>
</evidence>